<feature type="region of interest" description="Disordered" evidence="1">
    <location>
        <begin position="21"/>
        <end position="51"/>
    </location>
</feature>
<accession>A0A0S4WK16</accession>
<evidence type="ECO:0000313" key="2">
    <source>
        <dbReference type="EMBL" id="CUV47148.1"/>
    </source>
</evidence>
<organism evidence="2">
    <name type="scientific">Ralstonia solanacearum</name>
    <name type="common">Pseudomonas solanacearum</name>
    <dbReference type="NCBI Taxonomy" id="305"/>
    <lineage>
        <taxon>Bacteria</taxon>
        <taxon>Pseudomonadati</taxon>
        <taxon>Pseudomonadota</taxon>
        <taxon>Betaproteobacteria</taxon>
        <taxon>Burkholderiales</taxon>
        <taxon>Burkholderiaceae</taxon>
        <taxon>Ralstonia</taxon>
        <taxon>Ralstonia solanacearum species complex</taxon>
    </lineage>
</organism>
<feature type="region of interest" description="Disordered" evidence="1">
    <location>
        <begin position="76"/>
        <end position="124"/>
    </location>
</feature>
<gene>
    <name evidence="2" type="ORF">TO10_v1_850024</name>
</gene>
<dbReference type="AlphaFoldDB" id="A0A0S4WK16"/>
<reference evidence="2" key="1">
    <citation type="submission" date="2015-10" db="EMBL/GenBank/DDBJ databases">
        <authorList>
            <person name="Gilbert D.G."/>
        </authorList>
    </citation>
    <scope>NUCLEOTIDE SEQUENCE</scope>
    <source>
        <strain evidence="2">Phyl III-seqv23</strain>
    </source>
</reference>
<name>A0A0S4WK16_RALSL</name>
<feature type="compositionally biased region" description="Basic and acidic residues" evidence="1">
    <location>
        <begin position="21"/>
        <end position="31"/>
    </location>
</feature>
<proteinExistence type="predicted"/>
<sequence length="124" mass="13302">MELSREELSRQGLPFVVVRLPKERANQDRTNRRCTSQLSSPPPSMTSPREEFNMRAITALIACAFIAFALQAEARGKGGSRPSYAGSKHTSSHGGSYAGGSGSSHKGGSYRNSRSGDRYGKHGG</sequence>
<dbReference type="EMBL" id="LN899827">
    <property type="protein sequence ID" value="CUV47148.1"/>
    <property type="molecule type" value="Genomic_DNA"/>
</dbReference>
<feature type="compositionally biased region" description="Basic and acidic residues" evidence="1">
    <location>
        <begin position="114"/>
        <end position="124"/>
    </location>
</feature>
<protein>
    <submittedName>
        <fullName evidence="2">Uncharacterized protein</fullName>
    </submittedName>
</protein>
<evidence type="ECO:0000256" key="1">
    <source>
        <dbReference type="SAM" id="MobiDB-lite"/>
    </source>
</evidence>